<evidence type="ECO:0000313" key="2">
    <source>
        <dbReference type="Proteomes" id="UP000036681"/>
    </source>
</evidence>
<accession>A0A0M3HYZ0</accession>
<sequence length="115" mass="13526">MSFVWPFLSGGTQRTRKTLRSRMQRLSQRITRFRPTSFNRKSLNSLRPGSFSRASLYRIRQNRRKYPDVEQPLCMQPTSSNFRQDTHNSQLPPLTTVSQISEHERNVKISKAPCE</sequence>
<organism evidence="2 3">
    <name type="scientific">Ascaris lumbricoides</name>
    <name type="common">Giant roundworm</name>
    <dbReference type="NCBI Taxonomy" id="6252"/>
    <lineage>
        <taxon>Eukaryota</taxon>
        <taxon>Metazoa</taxon>
        <taxon>Ecdysozoa</taxon>
        <taxon>Nematoda</taxon>
        <taxon>Chromadorea</taxon>
        <taxon>Rhabditida</taxon>
        <taxon>Spirurina</taxon>
        <taxon>Ascaridomorpha</taxon>
        <taxon>Ascaridoidea</taxon>
        <taxon>Ascarididae</taxon>
        <taxon>Ascaris</taxon>
    </lineage>
</organism>
<keyword evidence="2" id="KW-1185">Reference proteome</keyword>
<protein>
    <submittedName>
        <fullName evidence="3">ORF3</fullName>
    </submittedName>
</protein>
<feature type="compositionally biased region" description="Polar residues" evidence="1">
    <location>
        <begin position="76"/>
        <end position="94"/>
    </location>
</feature>
<evidence type="ECO:0000313" key="3">
    <source>
        <dbReference type="WBParaSite" id="ALUE_0000881901-mRNA-1"/>
    </source>
</evidence>
<dbReference type="Proteomes" id="UP000036681">
    <property type="component" value="Unplaced"/>
</dbReference>
<name>A0A0M3HYZ0_ASCLU</name>
<proteinExistence type="predicted"/>
<dbReference type="WBParaSite" id="ALUE_0000881901-mRNA-1">
    <property type="protein sequence ID" value="ALUE_0000881901-mRNA-1"/>
    <property type="gene ID" value="ALUE_0000881901"/>
</dbReference>
<evidence type="ECO:0000256" key="1">
    <source>
        <dbReference type="SAM" id="MobiDB-lite"/>
    </source>
</evidence>
<reference evidence="3" key="1">
    <citation type="submission" date="2017-02" db="UniProtKB">
        <authorList>
            <consortium name="WormBaseParasite"/>
        </authorList>
    </citation>
    <scope>IDENTIFICATION</scope>
</reference>
<feature type="region of interest" description="Disordered" evidence="1">
    <location>
        <begin position="71"/>
        <end position="94"/>
    </location>
</feature>
<dbReference type="AlphaFoldDB" id="A0A0M3HYZ0"/>